<proteinExistence type="predicted"/>
<evidence type="ECO:0000313" key="2">
    <source>
        <dbReference type="EMBL" id="CAE7252459.1"/>
    </source>
</evidence>
<reference evidence="2" key="1">
    <citation type="submission" date="2021-02" db="EMBL/GenBank/DDBJ databases">
        <authorList>
            <person name="Dougan E. K."/>
            <person name="Rhodes N."/>
            <person name="Thang M."/>
            <person name="Chan C."/>
        </authorList>
    </citation>
    <scope>NUCLEOTIDE SEQUENCE</scope>
</reference>
<keyword evidence="1" id="KW-1133">Transmembrane helix</keyword>
<gene>
    <name evidence="2" type="primary">for</name>
    <name evidence="2" type="ORF">SNEC2469_LOCUS5309</name>
</gene>
<keyword evidence="3" id="KW-1185">Reference proteome</keyword>
<dbReference type="Proteomes" id="UP000601435">
    <property type="component" value="Unassembled WGS sequence"/>
</dbReference>
<keyword evidence="1" id="KW-0472">Membrane</keyword>
<organism evidence="2 3">
    <name type="scientific">Symbiodinium necroappetens</name>
    <dbReference type="NCBI Taxonomy" id="1628268"/>
    <lineage>
        <taxon>Eukaryota</taxon>
        <taxon>Sar</taxon>
        <taxon>Alveolata</taxon>
        <taxon>Dinophyceae</taxon>
        <taxon>Suessiales</taxon>
        <taxon>Symbiodiniaceae</taxon>
        <taxon>Symbiodinium</taxon>
    </lineage>
</organism>
<accession>A0A812LSI7</accession>
<feature type="transmembrane region" description="Helical" evidence="1">
    <location>
        <begin position="27"/>
        <end position="44"/>
    </location>
</feature>
<evidence type="ECO:0000313" key="3">
    <source>
        <dbReference type="Proteomes" id="UP000601435"/>
    </source>
</evidence>
<protein>
    <submittedName>
        <fullName evidence="2">For protein</fullName>
    </submittedName>
</protein>
<keyword evidence="1" id="KW-0812">Transmembrane</keyword>
<comment type="caution">
    <text evidence="2">The sequence shown here is derived from an EMBL/GenBank/DDBJ whole genome shotgun (WGS) entry which is preliminary data.</text>
</comment>
<dbReference type="OrthoDB" id="7777654at2759"/>
<name>A0A812LSI7_9DINO</name>
<dbReference type="AlphaFoldDB" id="A0A812LSI7"/>
<evidence type="ECO:0000256" key="1">
    <source>
        <dbReference type="SAM" id="Phobius"/>
    </source>
</evidence>
<dbReference type="EMBL" id="CAJNJA010009965">
    <property type="protein sequence ID" value="CAE7252459.1"/>
    <property type="molecule type" value="Genomic_DNA"/>
</dbReference>
<sequence length="592" mass="66133">MDISCTAVMSRRRYPAVWYARVLRGRLGYFLLLAVCFGLCRVWVGSTADAERSAKLWRTARLARPSRPQAAITSAGKDLEEILVDAHSVADEEFASIWNSIAQKCRDGGVPGLRAWLARLNLTDHVHAAVFWADRMGACALEEIVENFDDFANDLGLGLEAQEAGRHAQEVTAVDMKGAQRHRRHMNAKEADESLLYLLLNWPDRHVPFQDFDATFETTLQSLCSTCSRLASSLEETFSREVGERLKADLQYLRVMREYFALHLPLPPCLDSRNKTWTFCGGAEKWLDLAGDAAFPVTLLPLTRPVRQAMEQAVLGNTRGSRLLRTYVASETGLAGIGKESLLQLVNSSKQLVLKAARSFAGASGLPDWNRSGSDGLVPLAIVKHPSQNKSEIALQIQKYFEFMSNTRVAQADRYFGHVLFGYLLSRLSQRFDLVQSSGLLSLNPDVQRLKLAAQVYDHQKGTPESRFSQEELQARLEDEVFEEFVRTSLDSEDSGGLMEVTPTAVQAVRRHTDQIFGKGLREEVFVPLTRASRACASDGEVAAGPEICMDFLLEAARKSELRMLSLNLVADERLMWHGLVFGALLQRHEIE</sequence>